<name>A0A9W8WFG6_9HYPO</name>
<dbReference type="Proteomes" id="UP001140502">
    <property type="component" value="Unassembled WGS sequence"/>
</dbReference>
<dbReference type="Gene3D" id="3.50.50.60">
    <property type="entry name" value="FAD/NAD(P)-binding domain"/>
    <property type="match status" value="1"/>
</dbReference>
<dbReference type="EMBL" id="JAPEUR010000077">
    <property type="protein sequence ID" value="KAJ4322872.1"/>
    <property type="molecule type" value="Genomic_DNA"/>
</dbReference>
<dbReference type="InterPro" id="IPR036188">
    <property type="entry name" value="FAD/NAD-bd_sf"/>
</dbReference>
<comment type="caution">
    <text evidence="1">The sequence shown here is derived from an EMBL/GenBank/DDBJ whole genome shotgun (WGS) entry which is preliminary data.</text>
</comment>
<accession>A0A9W8WFG6</accession>
<evidence type="ECO:0000313" key="2">
    <source>
        <dbReference type="Proteomes" id="UP001140502"/>
    </source>
</evidence>
<proteinExistence type="predicted"/>
<organism evidence="1 2">
    <name type="scientific">Fusarium piperis</name>
    <dbReference type="NCBI Taxonomy" id="1435070"/>
    <lineage>
        <taxon>Eukaryota</taxon>
        <taxon>Fungi</taxon>
        <taxon>Dikarya</taxon>
        <taxon>Ascomycota</taxon>
        <taxon>Pezizomycotina</taxon>
        <taxon>Sordariomycetes</taxon>
        <taxon>Hypocreomycetidae</taxon>
        <taxon>Hypocreales</taxon>
        <taxon>Nectriaceae</taxon>
        <taxon>Fusarium</taxon>
        <taxon>Fusarium solani species complex</taxon>
    </lineage>
</organism>
<dbReference type="PANTHER" id="PTHR46865:SF7">
    <property type="entry name" value="MONOOXYGENASE, PUTATIVE (AFU_ORTHOLOGUE AFUA_8G07040)-RELATED"/>
    <property type="match status" value="1"/>
</dbReference>
<dbReference type="PANTHER" id="PTHR46865">
    <property type="entry name" value="OXIDOREDUCTASE-RELATED"/>
    <property type="match status" value="1"/>
</dbReference>
<evidence type="ECO:0008006" key="3">
    <source>
        <dbReference type="Google" id="ProtNLM"/>
    </source>
</evidence>
<protein>
    <recommendedName>
        <fullName evidence="3">FAD-binding domain-containing protein</fullName>
    </recommendedName>
</protein>
<evidence type="ECO:0000313" key="1">
    <source>
        <dbReference type="EMBL" id="KAJ4322872.1"/>
    </source>
</evidence>
<gene>
    <name evidence="1" type="ORF">N0V84_004636</name>
</gene>
<keyword evidence="2" id="KW-1185">Reference proteome</keyword>
<dbReference type="SUPFAM" id="SSF51905">
    <property type="entry name" value="FAD/NAD(P)-binding domain"/>
    <property type="match status" value="1"/>
</dbReference>
<sequence>MSLEQAFRAKQAPEEGMQVVDSSGRCRAFFSANKTGKGLQAFTTDYEIMRGDLVRLIHDANKDRVKYIFSNSVKDIETGYDLVQVRFADGKTDQYDLLVGTDGQGSRTRRMMLGSKTNDGFYPLNGDFVGYFTSPRPIKRGGEYIATKYIAPGRRGNMTRRHRPDTIQVHLSCTADSKQLNWARQGDILEEKAAITEIFQGAG</sequence>
<dbReference type="AlphaFoldDB" id="A0A9W8WFG6"/>
<reference evidence="1" key="1">
    <citation type="submission" date="2022-10" db="EMBL/GenBank/DDBJ databases">
        <title>Tapping the CABI collections for fungal endophytes: first genome assemblies for Collariella, Neodidymelliopsis, Ascochyta clinopodiicola, Didymella pomorum, Didymosphaeria variabile, Neocosmospora piperis and Neocucurbitaria cava.</title>
        <authorList>
            <person name="Hill R."/>
        </authorList>
    </citation>
    <scope>NUCLEOTIDE SEQUENCE</scope>
    <source>
        <strain evidence="1">IMI 366586</strain>
    </source>
</reference>
<dbReference type="OrthoDB" id="655030at2759"/>
<dbReference type="InterPro" id="IPR051704">
    <property type="entry name" value="FAD_aromatic-hydroxylase"/>
</dbReference>